<dbReference type="AlphaFoldDB" id="X1VBP9"/>
<protein>
    <submittedName>
        <fullName evidence="1">Uncharacterized protein</fullName>
    </submittedName>
</protein>
<dbReference type="InterPro" id="IPR012338">
    <property type="entry name" value="Beta-lactam/transpept-like"/>
</dbReference>
<gene>
    <name evidence="1" type="ORF">S12H4_53539</name>
</gene>
<dbReference type="SUPFAM" id="SSF56601">
    <property type="entry name" value="beta-lactamase/transpeptidase-like"/>
    <property type="match status" value="1"/>
</dbReference>
<dbReference type="Gene3D" id="3.40.710.10">
    <property type="entry name" value="DD-peptidase/beta-lactamase superfamily"/>
    <property type="match status" value="1"/>
</dbReference>
<evidence type="ECO:0000313" key="1">
    <source>
        <dbReference type="EMBL" id="GAJ03430.1"/>
    </source>
</evidence>
<accession>X1VBP9</accession>
<name>X1VBP9_9ZZZZ</name>
<dbReference type="EMBL" id="BARW01034099">
    <property type="protein sequence ID" value="GAJ03430.1"/>
    <property type="molecule type" value="Genomic_DNA"/>
</dbReference>
<sequence length="47" mass="5163">MVLDIPYALAGLDDESWVVPPNEDGQYHGPVRMRTGLANSYNAAATW</sequence>
<feature type="non-terminal residue" evidence="1">
    <location>
        <position position="47"/>
    </location>
</feature>
<proteinExistence type="predicted"/>
<organism evidence="1">
    <name type="scientific">marine sediment metagenome</name>
    <dbReference type="NCBI Taxonomy" id="412755"/>
    <lineage>
        <taxon>unclassified sequences</taxon>
        <taxon>metagenomes</taxon>
        <taxon>ecological metagenomes</taxon>
    </lineage>
</organism>
<comment type="caution">
    <text evidence="1">The sequence shown here is derived from an EMBL/GenBank/DDBJ whole genome shotgun (WGS) entry which is preliminary data.</text>
</comment>
<reference evidence="1" key="1">
    <citation type="journal article" date="2014" name="Front. Microbiol.">
        <title>High frequency of phylogenetically diverse reductive dehalogenase-homologous genes in deep subseafloor sedimentary metagenomes.</title>
        <authorList>
            <person name="Kawai M."/>
            <person name="Futagami T."/>
            <person name="Toyoda A."/>
            <person name="Takaki Y."/>
            <person name="Nishi S."/>
            <person name="Hori S."/>
            <person name="Arai W."/>
            <person name="Tsubouchi T."/>
            <person name="Morono Y."/>
            <person name="Uchiyama I."/>
            <person name="Ito T."/>
            <person name="Fujiyama A."/>
            <person name="Inagaki F."/>
            <person name="Takami H."/>
        </authorList>
    </citation>
    <scope>NUCLEOTIDE SEQUENCE</scope>
    <source>
        <strain evidence="1">Expedition CK06-06</strain>
    </source>
</reference>